<dbReference type="GO" id="GO:0005886">
    <property type="term" value="C:plasma membrane"/>
    <property type="evidence" value="ECO:0007669"/>
    <property type="project" value="UniProtKB-SubCell"/>
</dbReference>
<evidence type="ECO:0000313" key="10">
    <source>
        <dbReference type="EMBL" id="PZQ51867.1"/>
    </source>
</evidence>
<name>A0A2W5Q3I9_9SPHN</name>
<evidence type="ECO:0000313" key="11">
    <source>
        <dbReference type="Proteomes" id="UP000249082"/>
    </source>
</evidence>
<keyword evidence="5 9" id="KW-1133">Transmembrane helix</keyword>
<dbReference type="InterPro" id="IPR000390">
    <property type="entry name" value="Small_drug/metabolite_transptr"/>
</dbReference>
<dbReference type="GO" id="GO:0015199">
    <property type="term" value="F:amino-acid betaine transmembrane transporter activity"/>
    <property type="evidence" value="ECO:0007669"/>
    <property type="project" value="TreeGrafter"/>
</dbReference>
<dbReference type="Proteomes" id="UP000249082">
    <property type="component" value="Unassembled WGS sequence"/>
</dbReference>
<keyword evidence="3" id="KW-1003">Cell membrane</keyword>
<dbReference type="EMBL" id="QFPX01000023">
    <property type="protein sequence ID" value="PZQ51867.1"/>
    <property type="molecule type" value="Genomic_DNA"/>
</dbReference>
<dbReference type="GO" id="GO:0015297">
    <property type="term" value="F:antiporter activity"/>
    <property type="evidence" value="ECO:0007669"/>
    <property type="project" value="TreeGrafter"/>
</dbReference>
<evidence type="ECO:0000256" key="7">
    <source>
        <dbReference type="ARBA" id="ARBA00038032"/>
    </source>
</evidence>
<dbReference type="GO" id="GO:1990961">
    <property type="term" value="P:xenobiotic detoxification by transmembrane export across the plasma membrane"/>
    <property type="evidence" value="ECO:0007669"/>
    <property type="project" value="UniProtKB-ARBA"/>
</dbReference>
<comment type="subcellular location">
    <subcellularLocation>
        <location evidence="1 8">Cell membrane</location>
        <topology evidence="1 8">Multi-pass membrane protein</topology>
    </subcellularLocation>
</comment>
<evidence type="ECO:0000256" key="2">
    <source>
        <dbReference type="ARBA" id="ARBA00022448"/>
    </source>
</evidence>
<reference evidence="10 11" key="1">
    <citation type="submission" date="2017-08" db="EMBL/GenBank/DDBJ databases">
        <title>Infants hospitalized years apart are colonized by the same room-sourced microbial strains.</title>
        <authorList>
            <person name="Brooks B."/>
            <person name="Olm M.R."/>
            <person name="Firek B.A."/>
            <person name="Baker R."/>
            <person name="Thomas B.C."/>
            <person name="Morowitz M.J."/>
            <person name="Banfield J.F."/>
        </authorList>
    </citation>
    <scope>NUCLEOTIDE SEQUENCE [LARGE SCALE GENOMIC DNA]</scope>
    <source>
        <strain evidence="10">S2_005_002_R2_33</strain>
    </source>
</reference>
<organism evidence="10 11">
    <name type="scientific">Novosphingobium pentaromativorans</name>
    <dbReference type="NCBI Taxonomy" id="205844"/>
    <lineage>
        <taxon>Bacteria</taxon>
        <taxon>Pseudomonadati</taxon>
        <taxon>Pseudomonadota</taxon>
        <taxon>Alphaproteobacteria</taxon>
        <taxon>Sphingomonadales</taxon>
        <taxon>Sphingomonadaceae</taxon>
        <taxon>Novosphingobium</taxon>
    </lineage>
</organism>
<evidence type="ECO:0000256" key="6">
    <source>
        <dbReference type="ARBA" id="ARBA00023136"/>
    </source>
</evidence>
<accession>A0A2W5Q3I9</accession>
<dbReference type="GO" id="GO:0031460">
    <property type="term" value="P:glycine betaine transport"/>
    <property type="evidence" value="ECO:0007669"/>
    <property type="project" value="TreeGrafter"/>
</dbReference>
<keyword evidence="4 8" id="KW-0812">Transmembrane</keyword>
<dbReference type="AlphaFoldDB" id="A0A2W5Q3I9"/>
<dbReference type="GO" id="GO:0015220">
    <property type="term" value="F:choline transmembrane transporter activity"/>
    <property type="evidence" value="ECO:0007669"/>
    <property type="project" value="TreeGrafter"/>
</dbReference>
<feature type="transmembrane region" description="Helical" evidence="9">
    <location>
        <begin position="84"/>
        <end position="103"/>
    </location>
</feature>
<dbReference type="InterPro" id="IPR045324">
    <property type="entry name" value="Small_multidrug_res"/>
</dbReference>
<comment type="similarity">
    <text evidence="7 8">Belongs to the drug/metabolite transporter (DMT) superfamily. Small multidrug resistance (SMR) (TC 2.A.7.1) family.</text>
</comment>
<dbReference type="SUPFAM" id="SSF103481">
    <property type="entry name" value="Multidrug resistance efflux transporter EmrE"/>
    <property type="match status" value="1"/>
</dbReference>
<feature type="transmembrane region" description="Helical" evidence="9">
    <location>
        <begin position="57"/>
        <end position="78"/>
    </location>
</feature>
<dbReference type="FunFam" id="1.10.3730.20:FF:000001">
    <property type="entry name" value="Quaternary ammonium compound resistance transporter SugE"/>
    <property type="match status" value="1"/>
</dbReference>
<gene>
    <name evidence="10" type="ORF">DI555_20110</name>
</gene>
<comment type="caution">
    <text evidence="10">The sequence shown here is derived from an EMBL/GenBank/DDBJ whole genome shotgun (WGS) entry which is preliminary data.</text>
</comment>
<evidence type="ECO:0000256" key="9">
    <source>
        <dbReference type="SAM" id="Phobius"/>
    </source>
</evidence>
<sequence length="109" mass="11314">MNYLLLAAAIVAEVIGTSFMKQSDGFSKLLPSAVTALAYIVAFYCLSLTLKTIPTGIAYAIWSGSGIVLIAAAAWIFQGQKLDLPAMLGMALIVAGVVVMNAFSASSAH</sequence>
<evidence type="ECO:0000256" key="5">
    <source>
        <dbReference type="ARBA" id="ARBA00022989"/>
    </source>
</evidence>
<protein>
    <submittedName>
        <fullName evidence="10">QacE family quaternary ammonium compound efflux SMR transporter</fullName>
    </submittedName>
</protein>
<keyword evidence="2" id="KW-0813">Transport</keyword>
<dbReference type="Pfam" id="PF00893">
    <property type="entry name" value="Multi_Drug_Res"/>
    <property type="match status" value="1"/>
</dbReference>
<keyword evidence="6 9" id="KW-0472">Membrane</keyword>
<dbReference type="PANTHER" id="PTHR30561:SF1">
    <property type="entry name" value="MULTIDRUG TRANSPORTER EMRE"/>
    <property type="match status" value="1"/>
</dbReference>
<dbReference type="Gene3D" id="1.10.3730.20">
    <property type="match status" value="1"/>
</dbReference>
<evidence type="ECO:0000256" key="1">
    <source>
        <dbReference type="ARBA" id="ARBA00004651"/>
    </source>
</evidence>
<dbReference type="PANTHER" id="PTHR30561">
    <property type="entry name" value="SMR FAMILY PROTON-DEPENDENT DRUG EFFLUX TRANSPORTER SUGE"/>
    <property type="match status" value="1"/>
</dbReference>
<proteinExistence type="inferred from homology"/>
<feature type="transmembrane region" description="Helical" evidence="9">
    <location>
        <begin position="30"/>
        <end position="50"/>
    </location>
</feature>
<dbReference type="InterPro" id="IPR037185">
    <property type="entry name" value="EmrE-like"/>
</dbReference>
<evidence type="ECO:0000256" key="3">
    <source>
        <dbReference type="ARBA" id="ARBA00022475"/>
    </source>
</evidence>
<evidence type="ECO:0000256" key="4">
    <source>
        <dbReference type="ARBA" id="ARBA00022692"/>
    </source>
</evidence>
<evidence type="ECO:0000256" key="8">
    <source>
        <dbReference type="RuleBase" id="RU003942"/>
    </source>
</evidence>